<comment type="caution">
    <text evidence="3">The sequence shown here is derived from an EMBL/GenBank/DDBJ whole genome shotgun (WGS) entry which is preliminary data.</text>
</comment>
<dbReference type="PANTHER" id="PTHR10948">
    <property type="entry name" value="TRANSPOSASE"/>
    <property type="match status" value="1"/>
</dbReference>
<dbReference type="InterPro" id="IPR036397">
    <property type="entry name" value="RNaseH_sf"/>
</dbReference>
<dbReference type="Pfam" id="PF00665">
    <property type="entry name" value="rve"/>
    <property type="match status" value="1"/>
</dbReference>
<dbReference type="Pfam" id="PF13936">
    <property type="entry name" value="HTH_38"/>
    <property type="match status" value="1"/>
</dbReference>
<dbReference type="Proteomes" id="UP000823201">
    <property type="component" value="Unassembled WGS sequence"/>
</dbReference>
<reference evidence="3 4" key="1">
    <citation type="submission" date="2021-01" db="EMBL/GenBank/DDBJ databases">
        <title>Genomic Encyclopedia of Type Strains, Phase IV (KMG-IV): sequencing the most valuable type-strain genomes for metagenomic binning, comparative biology and taxonomic classification.</title>
        <authorList>
            <person name="Goeker M."/>
        </authorList>
    </citation>
    <scope>NUCLEOTIDE SEQUENCE [LARGE SCALE GENOMIC DNA]</scope>
    <source>
        <strain evidence="3 4">DSM 100968</strain>
    </source>
</reference>
<dbReference type="PROSITE" id="PS50994">
    <property type="entry name" value="INTEGRASE"/>
    <property type="match status" value="1"/>
</dbReference>
<dbReference type="InterPro" id="IPR001584">
    <property type="entry name" value="Integrase_cat-core"/>
</dbReference>
<evidence type="ECO:0000313" key="4">
    <source>
        <dbReference type="Proteomes" id="UP000823201"/>
    </source>
</evidence>
<dbReference type="Gene3D" id="1.10.10.60">
    <property type="entry name" value="Homeodomain-like"/>
    <property type="match status" value="1"/>
</dbReference>
<dbReference type="SUPFAM" id="SSF53098">
    <property type="entry name" value="Ribonuclease H-like"/>
    <property type="match status" value="1"/>
</dbReference>
<dbReference type="PANTHER" id="PTHR10948:SF23">
    <property type="entry name" value="TRANSPOSASE INSI FOR INSERTION SEQUENCE ELEMENT IS30A-RELATED"/>
    <property type="match status" value="1"/>
</dbReference>
<dbReference type="Gene3D" id="3.30.420.10">
    <property type="entry name" value="Ribonuclease H-like superfamily/Ribonuclease H"/>
    <property type="match status" value="1"/>
</dbReference>
<keyword evidence="1" id="KW-0233">DNA recombination</keyword>
<dbReference type="InterPro" id="IPR051917">
    <property type="entry name" value="Transposase-Integrase"/>
</dbReference>
<evidence type="ECO:0000259" key="2">
    <source>
        <dbReference type="PROSITE" id="PS50994"/>
    </source>
</evidence>
<dbReference type="InterPro" id="IPR012337">
    <property type="entry name" value="RNaseH-like_sf"/>
</dbReference>
<accession>A0ABS2QBZ2</accession>
<dbReference type="NCBIfam" id="NF033563">
    <property type="entry name" value="transpos_IS30"/>
    <property type="match status" value="1"/>
</dbReference>
<gene>
    <name evidence="3" type="ORF">JOC27_002298</name>
</gene>
<evidence type="ECO:0000256" key="1">
    <source>
        <dbReference type="ARBA" id="ARBA00023172"/>
    </source>
</evidence>
<feature type="domain" description="Integrase catalytic" evidence="2">
    <location>
        <begin position="166"/>
        <end position="275"/>
    </location>
</feature>
<protein>
    <submittedName>
        <fullName evidence="3">IS30 family transposase</fullName>
    </submittedName>
</protein>
<dbReference type="InterPro" id="IPR025246">
    <property type="entry name" value="IS30-like_HTH"/>
</dbReference>
<dbReference type="EMBL" id="JAFBEV010000024">
    <property type="protein sequence ID" value="MBM7658835.1"/>
    <property type="molecule type" value="Genomic_DNA"/>
</dbReference>
<organism evidence="3 4">
    <name type="scientific">Sporolactobacillus spathodeae</name>
    <dbReference type="NCBI Taxonomy" id="1465502"/>
    <lineage>
        <taxon>Bacteria</taxon>
        <taxon>Bacillati</taxon>
        <taxon>Bacillota</taxon>
        <taxon>Bacilli</taxon>
        <taxon>Bacillales</taxon>
        <taxon>Sporolactobacillaceae</taxon>
        <taxon>Sporolactobacillus</taxon>
    </lineage>
</organism>
<keyword evidence="4" id="KW-1185">Reference proteome</keyword>
<dbReference type="RefSeq" id="WP_239530271.1">
    <property type="nucleotide sequence ID" value="NZ_CBCRXA010000019.1"/>
</dbReference>
<proteinExistence type="predicted"/>
<name>A0ABS2QBZ2_9BACL</name>
<dbReference type="InterPro" id="IPR053392">
    <property type="entry name" value="Transposase_IS30-like"/>
</dbReference>
<sequence length="275" mass="31875">MSHYHHLNPFERESILRNVTLGKSIRAIATLLGRSPATISRELKRNPQQDGTYSSVHAEENYHARRTGCHRQPLLANAALRDQVQWLILDHQWSPEQIDQRMKYDQSPWKISYTTIYRGIERHLLDIPDRQPSQRGLARHLRHRGKARHAKGYEERRGKIDFHLPLDQRPTDAQERRTVGHWEADTVIGKLGSECLVTLVDRKTRFLMAAKATRKTAQCVTEKLIGLLDALPDCQRQSVTPDRGKEFAWYARITEKLGVPFYFSCPTRALATRQQ</sequence>
<evidence type="ECO:0000313" key="3">
    <source>
        <dbReference type="EMBL" id="MBM7658835.1"/>
    </source>
</evidence>